<organism evidence="1 2">
    <name type="scientific">Azospirillum oryzae</name>
    <dbReference type="NCBI Taxonomy" id="286727"/>
    <lineage>
        <taxon>Bacteria</taxon>
        <taxon>Pseudomonadati</taxon>
        <taxon>Pseudomonadota</taxon>
        <taxon>Alphaproteobacteria</taxon>
        <taxon>Rhodospirillales</taxon>
        <taxon>Azospirillaceae</taxon>
        <taxon>Azospirillum</taxon>
    </lineage>
</organism>
<sequence>MGDLSLSAPRAAWWTSIGIGRKAAILAALSIAWPAHAWEFKEGDWSGGIRAVVTVGTAIRASPIDPSLVPAGDGARFRIRSGAPGGVNSDDGNLNYREGDPVSTVAKGLVDFEANNADGWGVFTRVKGWYDYTLAEGHVALGNLPNNYAGGPLSDRGFSQGAKFRGISLADAYVKGRFSTGGLPISFKAGQQTIEWGPAFTIPGGLRDINPRDFAALSRPGLQPQEGAKPFLALSGKVDLSPTASLDVFYQLLSATSTQPGCGTFAATADYASPGCDMVMVSNALSSGDGLATGRFLKRRSDGTAGDAGQFGVGASYLVPDIGTRLSLHFTNIHSRTGYVEADRTGRTGAIFLPGDPDGLNPAYRFQYPKNIKMLSGSFATSVPSIKLRVAGELDHKFNQPLGFNAPDLLQAAVSGTGVLARDFASVPLGGPFAGYERFHVTQGQLAASGDIGSVIGGTLTLGGEVGAKYVHDLPDPNFRRYGRSDIFGTGPNNGVCAAGADPKACTTRGFVTPFSWGYRLQASLSYQDVLPGVNLKPSVAFAHDVNGTSYDGAFNQGRQILRLALDGAVKDSYLFNLTYLTTLAGPYDPRADRDVFLISTGVKF</sequence>
<dbReference type="Pfam" id="PF06980">
    <property type="entry name" value="DUF1302"/>
    <property type="match status" value="1"/>
</dbReference>
<protein>
    <submittedName>
        <fullName evidence="1">DUF1302 family protein</fullName>
    </submittedName>
</protein>
<dbReference type="Proteomes" id="UP000509702">
    <property type="component" value="Plasmid unnamed2"/>
</dbReference>
<evidence type="ECO:0000313" key="1">
    <source>
        <dbReference type="EMBL" id="QKS49532.1"/>
    </source>
</evidence>
<dbReference type="AlphaFoldDB" id="A0A6N1AMZ7"/>
<proteinExistence type="predicted"/>
<dbReference type="RefSeq" id="WP_149200915.1">
    <property type="nucleotide sequence ID" value="NZ_BSOV01000010.1"/>
</dbReference>
<accession>A0A6N1AMZ7</accession>
<dbReference type="EMBL" id="CP054616">
    <property type="protein sequence ID" value="QKS49532.1"/>
    <property type="molecule type" value="Genomic_DNA"/>
</dbReference>
<evidence type="ECO:0000313" key="2">
    <source>
        <dbReference type="Proteomes" id="UP000509702"/>
    </source>
</evidence>
<gene>
    <name evidence="1" type="ORF">HUE56_03310</name>
</gene>
<name>A0A6N1AMZ7_9PROT</name>
<dbReference type="KEGG" id="aoz:HUE56_03310"/>
<reference evidence="1 2" key="1">
    <citation type="submission" date="2020-06" db="EMBL/GenBank/DDBJ databases">
        <title>Complete genome of Azosprillum oryzae KACC14407.</title>
        <authorList>
            <person name="Kim M."/>
            <person name="Park Y.-J."/>
            <person name="Shin J.-H."/>
        </authorList>
    </citation>
    <scope>NUCLEOTIDE SEQUENCE [LARGE SCALE GENOMIC DNA]</scope>
    <source>
        <strain evidence="1 2">KACC 14407</strain>
        <plasmid evidence="1 2">unnamed2</plasmid>
    </source>
</reference>
<dbReference type="OrthoDB" id="177054at2"/>
<keyword evidence="2" id="KW-1185">Reference proteome</keyword>
<keyword evidence="1" id="KW-0614">Plasmid</keyword>
<geneLocation type="plasmid" evidence="1 2">
    <name>unnamed2</name>
</geneLocation>
<dbReference type="InterPro" id="IPR010727">
    <property type="entry name" value="DUF1302"/>
</dbReference>